<dbReference type="EMBL" id="BSXS01004437">
    <property type="protein sequence ID" value="GME82986.1"/>
    <property type="molecule type" value="Genomic_DNA"/>
</dbReference>
<gene>
    <name evidence="1" type="ORF">Amon02_000588400</name>
</gene>
<name>A0ACB5T7A0_AMBMO</name>
<comment type="caution">
    <text evidence="1">The sequence shown here is derived from an EMBL/GenBank/DDBJ whole genome shotgun (WGS) entry which is preliminary data.</text>
</comment>
<dbReference type="Proteomes" id="UP001165064">
    <property type="component" value="Unassembled WGS sequence"/>
</dbReference>
<proteinExistence type="predicted"/>
<evidence type="ECO:0000313" key="1">
    <source>
        <dbReference type="EMBL" id="GME82986.1"/>
    </source>
</evidence>
<protein>
    <submittedName>
        <fullName evidence="1">Unnamed protein product</fullName>
    </submittedName>
</protein>
<evidence type="ECO:0000313" key="2">
    <source>
        <dbReference type="Proteomes" id="UP001165064"/>
    </source>
</evidence>
<accession>A0ACB5T7A0</accession>
<keyword evidence="2" id="KW-1185">Reference proteome</keyword>
<reference evidence="1" key="1">
    <citation type="submission" date="2023-04" db="EMBL/GenBank/DDBJ databases">
        <title>Ambrosiozyma monospora NBRC 10751.</title>
        <authorList>
            <person name="Ichikawa N."/>
            <person name="Sato H."/>
            <person name="Tonouchi N."/>
        </authorList>
    </citation>
    <scope>NUCLEOTIDE SEQUENCE</scope>
    <source>
        <strain evidence="1">NBRC 10751</strain>
    </source>
</reference>
<sequence length="367" mass="40760">MFKAPYLVNAHGQVNEGVFQSIMLVNYAKIFTHRPFSYLWRPDVSRHPRCSDEAGVTDNCQTLKKQDVDSRKIIETRKTIDSASSVVKSLLDTNPAQVLQRTPFLACALAFSCLVHLSAYSWVESSLQVLETYGDAMSASLRDNISREELGIYSEYIKLELGGIFQISRHWALSNKLIAHIRETLMKVSPKLYKMVQSSLPEGHLIHQQVENPAPIPQHQHQQRRTSSLRNRTQGRALLEMSTSGTGTTTTNDLFSESDTNSPHQISTGSTGYNTPLVENHNDIFQQQQQQQPSSVIAPLSSSNVAAAAAAASAIPGQQISAPEFNEIDFNLMFDGSLSPSSDTGCEWVDKHIFEFDAYSLDPPNTT</sequence>
<organism evidence="1 2">
    <name type="scientific">Ambrosiozyma monospora</name>
    <name type="common">Yeast</name>
    <name type="synonym">Endomycopsis monosporus</name>
    <dbReference type="NCBI Taxonomy" id="43982"/>
    <lineage>
        <taxon>Eukaryota</taxon>
        <taxon>Fungi</taxon>
        <taxon>Dikarya</taxon>
        <taxon>Ascomycota</taxon>
        <taxon>Saccharomycotina</taxon>
        <taxon>Pichiomycetes</taxon>
        <taxon>Pichiales</taxon>
        <taxon>Pichiaceae</taxon>
        <taxon>Ambrosiozyma</taxon>
    </lineage>
</organism>